<proteinExistence type="predicted"/>
<feature type="compositionally biased region" description="Polar residues" evidence="1">
    <location>
        <begin position="56"/>
        <end position="70"/>
    </location>
</feature>
<dbReference type="AlphaFoldDB" id="A0AAJ1BFH8"/>
<sequence>MQQIMNVLLSSPEVSQGASKGAPMGADSTAERDGMDFESIIAKTNAYAENPRAKATGQTAAEQSKATGAQAQALGKAGDAESADDVSKVLAQIQFSRQSADPDEIAADGDLLPQALGEDDILALVMQALTADGLGSDDIKVTDDVANDADAIATDNLFALFSDLMKGADAETRQQLADLLGVEADALASLDGEAFAALLQASPALKDALEMFAAAGLDEGVFGNLSQATSMATQVSASPEQGAAAHINADGVRALSALIAAAQKAPEGTRGLEIAKSAVMAAQGNQAEPTGSELASLADVELAGLADADGEPMPGLDSKLKGRENLPQALLADTKTEPANTQKAQNPLLAALADADNQAAAANLPKDKADVAAAVKEALAISSAQGTENSAKLMPEHRLSGLERVEAQPAQDTAPQQGFEQRLTQLQRGDLSQVQLSLRHGNERPVTTADMVARFAPVMNAQLVAMVRDGVQQAEIRLDPPELGSLMVRIQVQGSETQVQFHVSAAQTKDVVEQALPRLRELLAQQGMELTDGQVSHDKRGNGQSGDGRSAEEHFAAMDEIPAEELQLSVNQTTSYASGIDYYA</sequence>
<dbReference type="InterPro" id="IPR038610">
    <property type="entry name" value="FliK-like_C_sf"/>
</dbReference>
<dbReference type="CDD" id="cd17470">
    <property type="entry name" value="T3SS_Flik_C"/>
    <property type="match status" value="1"/>
</dbReference>
<dbReference type="Pfam" id="PF02120">
    <property type="entry name" value="Flg_hook"/>
    <property type="match status" value="1"/>
</dbReference>
<feature type="region of interest" description="Disordered" evidence="1">
    <location>
        <begin position="9"/>
        <end position="32"/>
    </location>
</feature>
<keyword evidence="4" id="KW-1185">Reference proteome</keyword>
<keyword evidence="3" id="KW-0966">Cell projection</keyword>
<comment type="caution">
    <text evidence="3">The sequence shown here is derived from an EMBL/GenBank/DDBJ whole genome shotgun (WGS) entry which is preliminary data.</text>
</comment>
<evidence type="ECO:0000256" key="1">
    <source>
        <dbReference type="SAM" id="MobiDB-lite"/>
    </source>
</evidence>
<dbReference type="PANTHER" id="PTHR37533">
    <property type="entry name" value="FLAGELLAR HOOK-LENGTH CONTROL PROTEIN"/>
    <property type="match status" value="1"/>
</dbReference>
<name>A0AAJ1BFH8_9GAMM</name>
<protein>
    <submittedName>
        <fullName evidence="3">Flagellar hook-length control protein FliK</fullName>
    </submittedName>
</protein>
<dbReference type="InterPro" id="IPR052563">
    <property type="entry name" value="FliK"/>
</dbReference>
<feature type="domain" description="Flagellar hook-length control protein-like C-terminal" evidence="2">
    <location>
        <begin position="462"/>
        <end position="542"/>
    </location>
</feature>
<keyword evidence="3" id="KW-0282">Flagellum</keyword>
<reference evidence="3 4" key="1">
    <citation type="submission" date="2022-02" db="EMBL/GenBank/DDBJ databases">
        <title>The genome sequence of Shewanella sp. 3B26.</title>
        <authorList>
            <person name="Du J."/>
        </authorList>
    </citation>
    <scope>NUCLEOTIDE SEQUENCE [LARGE SCALE GENOMIC DNA]</scope>
    <source>
        <strain evidence="3 4">3B26</strain>
    </source>
</reference>
<feature type="region of interest" description="Disordered" evidence="1">
    <location>
        <begin position="529"/>
        <end position="550"/>
    </location>
</feature>
<dbReference type="Gene3D" id="3.30.750.140">
    <property type="match status" value="1"/>
</dbReference>
<dbReference type="InterPro" id="IPR021136">
    <property type="entry name" value="Flagellar_hook_control-like_C"/>
</dbReference>
<organism evidence="3 4">
    <name type="scientific">Shewanella zhuhaiensis</name>
    <dbReference type="NCBI Taxonomy" id="2919576"/>
    <lineage>
        <taxon>Bacteria</taxon>
        <taxon>Pseudomonadati</taxon>
        <taxon>Pseudomonadota</taxon>
        <taxon>Gammaproteobacteria</taxon>
        <taxon>Alteromonadales</taxon>
        <taxon>Shewanellaceae</taxon>
        <taxon>Shewanella</taxon>
    </lineage>
</organism>
<feature type="region of interest" description="Disordered" evidence="1">
    <location>
        <begin position="48"/>
        <end position="79"/>
    </location>
</feature>
<dbReference type="PANTHER" id="PTHR37533:SF2">
    <property type="entry name" value="FLAGELLAR HOOK-LENGTH CONTROL PROTEIN"/>
    <property type="match status" value="1"/>
</dbReference>
<evidence type="ECO:0000313" key="4">
    <source>
        <dbReference type="Proteomes" id="UP001297581"/>
    </source>
</evidence>
<gene>
    <name evidence="3" type="ORF">MJ923_05950</name>
</gene>
<dbReference type="EMBL" id="JAKUDL010000002">
    <property type="protein sequence ID" value="MCH4293845.1"/>
    <property type="molecule type" value="Genomic_DNA"/>
</dbReference>
<dbReference type="Proteomes" id="UP001297581">
    <property type="component" value="Unassembled WGS sequence"/>
</dbReference>
<evidence type="ECO:0000259" key="2">
    <source>
        <dbReference type="Pfam" id="PF02120"/>
    </source>
</evidence>
<keyword evidence="3" id="KW-0969">Cilium</keyword>
<feature type="compositionally biased region" description="Polar residues" evidence="1">
    <location>
        <begin position="9"/>
        <end position="18"/>
    </location>
</feature>
<dbReference type="RefSeq" id="WP_240590315.1">
    <property type="nucleotide sequence ID" value="NZ_JAKUDL010000002.1"/>
</dbReference>
<accession>A0AAJ1BFH8</accession>
<evidence type="ECO:0000313" key="3">
    <source>
        <dbReference type="EMBL" id="MCH4293845.1"/>
    </source>
</evidence>